<dbReference type="SUPFAM" id="SSF52540">
    <property type="entry name" value="P-loop containing nucleoside triphosphate hydrolases"/>
    <property type="match status" value="2"/>
</dbReference>
<evidence type="ECO:0000256" key="10">
    <source>
        <dbReference type="ARBA" id="ARBA00023159"/>
    </source>
</evidence>
<evidence type="ECO:0000259" key="19">
    <source>
        <dbReference type="PROSITE" id="PS51194"/>
    </source>
</evidence>
<evidence type="ECO:0000256" key="3">
    <source>
        <dbReference type="ARBA" id="ARBA00019805"/>
    </source>
</evidence>
<evidence type="ECO:0000259" key="18">
    <source>
        <dbReference type="PROSITE" id="PS51192"/>
    </source>
</evidence>
<name>A0A9P6W7N8_MAUEX</name>
<evidence type="ECO:0000256" key="12">
    <source>
        <dbReference type="ARBA" id="ARBA00023204"/>
    </source>
</evidence>
<dbReference type="GO" id="GO:0051276">
    <property type="term" value="P:chromosome organization"/>
    <property type="evidence" value="ECO:0007669"/>
    <property type="project" value="UniProtKB-ARBA"/>
</dbReference>
<dbReference type="PROSITE" id="PS51194">
    <property type="entry name" value="HELICASE_CTER"/>
    <property type="match status" value="1"/>
</dbReference>
<feature type="domain" description="DBINO" evidence="20">
    <location>
        <begin position="498"/>
        <end position="623"/>
    </location>
</feature>
<dbReference type="EC" id="3.6.4.-" evidence="15"/>
<dbReference type="Pfam" id="PF00271">
    <property type="entry name" value="Helicase_C"/>
    <property type="match status" value="1"/>
</dbReference>
<keyword evidence="13" id="KW-0539">Nucleus</keyword>
<accession>A0A9P6W7N8</accession>
<dbReference type="InterPro" id="IPR020838">
    <property type="entry name" value="DBINO"/>
</dbReference>
<evidence type="ECO:0000256" key="16">
    <source>
        <dbReference type="SAM" id="Coils"/>
    </source>
</evidence>
<dbReference type="PANTHER" id="PTHR45685:SF2">
    <property type="entry name" value="CHROMATIN-REMODELING ATPASE INO80"/>
    <property type="match status" value="1"/>
</dbReference>
<organism evidence="21 22">
    <name type="scientific">Maudiozyma exigua</name>
    <name type="common">Yeast</name>
    <name type="synonym">Kazachstania exigua</name>
    <dbReference type="NCBI Taxonomy" id="34358"/>
    <lineage>
        <taxon>Eukaryota</taxon>
        <taxon>Fungi</taxon>
        <taxon>Dikarya</taxon>
        <taxon>Ascomycota</taxon>
        <taxon>Saccharomycotina</taxon>
        <taxon>Saccharomycetes</taxon>
        <taxon>Saccharomycetales</taxon>
        <taxon>Saccharomycetaceae</taxon>
        <taxon>Maudiozyma</taxon>
    </lineage>
</organism>
<feature type="region of interest" description="Disordered" evidence="17">
    <location>
        <begin position="396"/>
        <end position="468"/>
    </location>
</feature>
<dbReference type="GO" id="GO:0005524">
    <property type="term" value="F:ATP binding"/>
    <property type="evidence" value="ECO:0007669"/>
    <property type="project" value="UniProtKB-UniRule"/>
</dbReference>
<dbReference type="GO" id="GO:0010557">
    <property type="term" value="P:positive regulation of macromolecule biosynthetic process"/>
    <property type="evidence" value="ECO:0007669"/>
    <property type="project" value="UniProtKB-ARBA"/>
</dbReference>
<keyword evidence="7 15" id="KW-0067">ATP-binding</keyword>
<evidence type="ECO:0000256" key="4">
    <source>
        <dbReference type="ARBA" id="ARBA00022741"/>
    </source>
</evidence>
<keyword evidence="9 15" id="KW-0238">DNA-binding</keyword>
<evidence type="ECO:0000256" key="1">
    <source>
        <dbReference type="ARBA" id="ARBA00004123"/>
    </source>
</evidence>
<dbReference type="Pfam" id="PF13892">
    <property type="entry name" value="DBINO"/>
    <property type="match status" value="1"/>
</dbReference>
<evidence type="ECO:0000256" key="14">
    <source>
        <dbReference type="ARBA" id="ARBA00049360"/>
    </source>
</evidence>
<feature type="region of interest" description="Disordered" evidence="17">
    <location>
        <begin position="1475"/>
        <end position="1496"/>
    </location>
</feature>
<dbReference type="EMBL" id="PUHR01000114">
    <property type="protein sequence ID" value="KAG0665129.1"/>
    <property type="molecule type" value="Genomic_DNA"/>
</dbReference>
<evidence type="ECO:0000256" key="2">
    <source>
        <dbReference type="ARBA" id="ARBA00007025"/>
    </source>
</evidence>
<dbReference type="Proteomes" id="UP000750334">
    <property type="component" value="Unassembled WGS sequence"/>
</dbReference>
<dbReference type="GO" id="GO:0040029">
    <property type="term" value="P:epigenetic regulation of gene expression"/>
    <property type="evidence" value="ECO:0007669"/>
    <property type="project" value="UniProtKB-ARBA"/>
</dbReference>
<feature type="domain" description="Helicase ATP-binding" evidence="18">
    <location>
        <begin position="738"/>
        <end position="910"/>
    </location>
</feature>
<dbReference type="SMART" id="SM00487">
    <property type="entry name" value="DEXDc"/>
    <property type="match status" value="1"/>
</dbReference>
<dbReference type="InterPro" id="IPR001650">
    <property type="entry name" value="Helicase_C-like"/>
</dbReference>
<feature type="compositionally biased region" description="Acidic residues" evidence="17">
    <location>
        <begin position="693"/>
        <end position="703"/>
    </location>
</feature>
<evidence type="ECO:0000256" key="11">
    <source>
        <dbReference type="ARBA" id="ARBA00023163"/>
    </source>
</evidence>
<dbReference type="InterPro" id="IPR031047">
    <property type="entry name" value="DEXQc_INO80"/>
</dbReference>
<dbReference type="Gene3D" id="3.40.50.10810">
    <property type="entry name" value="Tandem AAA-ATPase domain"/>
    <property type="match status" value="1"/>
</dbReference>
<dbReference type="CDD" id="cd18002">
    <property type="entry name" value="DEXQc_INO80"/>
    <property type="match status" value="1"/>
</dbReference>
<dbReference type="GO" id="GO:0031011">
    <property type="term" value="C:Ino80 complex"/>
    <property type="evidence" value="ECO:0007669"/>
    <property type="project" value="UniProtKB-UniRule"/>
</dbReference>
<dbReference type="SMART" id="SM00490">
    <property type="entry name" value="HELICc"/>
    <property type="match status" value="1"/>
</dbReference>
<evidence type="ECO:0000256" key="7">
    <source>
        <dbReference type="ARBA" id="ARBA00022840"/>
    </source>
</evidence>
<feature type="domain" description="Helicase C-terminal" evidence="19">
    <location>
        <begin position="1332"/>
        <end position="1486"/>
    </location>
</feature>
<evidence type="ECO:0000259" key="20">
    <source>
        <dbReference type="PROSITE" id="PS51413"/>
    </source>
</evidence>
<evidence type="ECO:0000256" key="5">
    <source>
        <dbReference type="ARBA" id="ARBA00022763"/>
    </source>
</evidence>
<feature type="region of interest" description="Disordered" evidence="17">
    <location>
        <begin position="682"/>
        <end position="704"/>
    </location>
</feature>
<dbReference type="GO" id="GO:0016887">
    <property type="term" value="F:ATP hydrolysis activity"/>
    <property type="evidence" value="ECO:0007669"/>
    <property type="project" value="TreeGrafter"/>
</dbReference>
<dbReference type="GO" id="GO:0003677">
    <property type="term" value="F:DNA binding"/>
    <property type="evidence" value="ECO:0007669"/>
    <property type="project" value="UniProtKB-UniRule"/>
</dbReference>
<feature type="compositionally biased region" description="Acidic residues" evidence="17">
    <location>
        <begin position="258"/>
        <end position="287"/>
    </location>
</feature>
<evidence type="ECO:0000256" key="9">
    <source>
        <dbReference type="ARBA" id="ARBA00023125"/>
    </source>
</evidence>
<evidence type="ECO:0000256" key="15">
    <source>
        <dbReference type="RuleBase" id="RU368001"/>
    </source>
</evidence>
<dbReference type="CDD" id="cd18793">
    <property type="entry name" value="SF2_C_SNF"/>
    <property type="match status" value="1"/>
</dbReference>
<keyword evidence="22" id="KW-1185">Reference proteome</keyword>
<feature type="compositionally biased region" description="Basic and acidic residues" evidence="17">
    <location>
        <begin position="396"/>
        <end position="416"/>
    </location>
</feature>
<evidence type="ECO:0000256" key="17">
    <source>
        <dbReference type="SAM" id="MobiDB-lite"/>
    </source>
</evidence>
<dbReference type="PANTHER" id="PTHR45685">
    <property type="entry name" value="HELICASE SRCAP-RELATED"/>
    <property type="match status" value="1"/>
</dbReference>
<comment type="subcellular location">
    <subcellularLocation>
        <location evidence="1 15">Nucleus</location>
    </subcellularLocation>
</comment>
<dbReference type="FunFam" id="3.40.50.10810:FF:000022">
    <property type="entry name" value="Blast:Putative DNA helicase Ino80"/>
    <property type="match status" value="1"/>
</dbReference>
<feature type="compositionally biased region" description="Basic and acidic residues" evidence="17">
    <location>
        <begin position="1479"/>
        <end position="1496"/>
    </location>
</feature>
<dbReference type="GO" id="GO:0006281">
    <property type="term" value="P:DNA repair"/>
    <property type="evidence" value="ECO:0007669"/>
    <property type="project" value="UniProtKB-UniRule"/>
</dbReference>
<evidence type="ECO:0000313" key="21">
    <source>
        <dbReference type="EMBL" id="KAG0665129.1"/>
    </source>
</evidence>
<feature type="compositionally biased region" description="Polar residues" evidence="17">
    <location>
        <begin position="421"/>
        <end position="434"/>
    </location>
</feature>
<sequence>MSLSALLNNDDKDIVPIQMIAEETKDSKIKESKKEVKNKTDELKQEFLNDLNERFTMIQERDITELEYQDWKFLNFQEFELISEWNYQSKIDWNVHDSYQKFQFKNLYDIMHDNKIEWNSYLAYKKQRANMVKDTIYKIKGKKSHINVFDSKRKNNKIITQDLNNKNANDINSTTNGGKMTKFVASTPVKILPKGSKKLKNSKLTNGKSNFTTVGTDDENENIENNGNTNKNDKRNEDVDGITEDEDELDDTKANETDNLEEDHELDSEEEEGEEEEEDQEEEDDDTLQSRIAEDYDEGSDKDFDPSNDKLKAKAQQTKGSMSAAARHKAITISSDRSKIVRELTRMSNKNKIPRVKKRRFTNALVMEYKPAKKLIEVKITLKQYHSKKLKRLVNEAKRQREKEAEKERRAADMKARALAKQNQNSANINGNDSQNKKRRKLNNLSAKADIDDESGLENSGDIKPTTADHGLPTYGLTMSAKEARAIQRHYDNTYITVWKDLARKDSNKMVRMLQQMQSIKATNFKKTSSLCAREARKWQSRNFKQLKDFQTRARRGIREMSSFWKKKEREEREIKKKQEKIALELAKKEDDERESKRQAKKLNFLLTQTELYSHFIGRKIKTDEYEGNENNDHNLDDVDLEQTDSSKKNDFHEIDFDNENDDALKAKAAENASNVLAETRAKAKQFDSQANGDEENEDDDELNFQNPTSLGEITIEQPNLLSCTLKEYQLKGLNWLANLYDQGINGILADEMGLGKTVQSISVLAHLAERYNIWGPFLVVTPASTLHNWVNEIAKFVPDFKILPYWGNANDRKILRKIWDRKNVRYGKDAPFHVMITSYQMVVSDVSYLQKMKWQYMILDEAQAIKSSQSSRWKNLLSFHCRNRLLLTGTPIQNNMQELWALLHFIMPSLFDSHDEFSEWFAKDIESHAESNTQLNQQQLRRLHMILKPFMLRRIKKNVQSELGDKIEIDVLCDLTQRQSKLYNVLRSQFSGGYDAIENAAGNDEFKGDQNLINTVMQFRKVCNHPDLFERADIESPFSFVTFGKSSSMLKFGGNGTNTITNSVSNSSANLAGFNTENNNIPIGSIDASNYTDWVDIRYSSRNPISFNLPRLVYDDIILPNYRNNVADLRKLQNHTMNIFNPNMNRNLVKDLSRITGSAHGEISLASKLDVLRQAINLDCELVHKRKDNFNSSLLFCDKTEKLMDTSYSTTEGVLDSLLNVKREVYYNEYMNTFHRAYHPAVTALPVNLRVPGSSNFTTRLDRELFDPIVSQALSDIPVTTQYNMVVHKNIPLKSFPKTNMYPASLNTTFSSNISMPSMDRFITESAKLKKLDQLLVKLKEEGHRVLVYFQMTKMMDLMEEYLTYRQYTYIRLDGSSKLEDRRDLVHDWQTKPEIFVFLLSTRAGGLGINLTAADTVIFYDSDWNPTIDSQAMDRAHRLGQTRQVTVYRLLVKDTIEERMRDRAKQKEQVQQVVMEGKTQEHNVKTIEASDKVPT</sequence>
<dbReference type="PROSITE" id="PS51192">
    <property type="entry name" value="HELICASE_ATP_BIND_1"/>
    <property type="match status" value="1"/>
</dbReference>
<dbReference type="OrthoDB" id="372624at2759"/>
<keyword evidence="8" id="KW-0805">Transcription regulation</keyword>
<dbReference type="InterPro" id="IPR038718">
    <property type="entry name" value="SNF2-like_sf"/>
</dbReference>
<dbReference type="InterPro" id="IPR050520">
    <property type="entry name" value="INO80/SWR1_helicase"/>
</dbReference>
<evidence type="ECO:0000256" key="6">
    <source>
        <dbReference type="ARBA" id="ARBA00022801"/>
    </source>
</evidence>
<comment type="function">
    <text evidence="15">ATPase component of the INO80 complex which remodels chromatin by shifting nucleosomes and is involved in DNA repair.</text>
</comment>
<dbReference type="GO" id="GO:0140658">
    <property type="term" value="F:ATP-dependent chromatin remodeler activity"/>
    <property type="evidence" value="ECO:0007669"/>
    <property type="project" value="InterPro"/>
</dbReference>
<dbReference type="FunFam" id="3.40.50.300:FF:001269">
    <property type="entry name" value="SNF2 family helicase/ATPase"/>
    <property type="match status" value="1"/>
</dbReference>
<comment type="catalytic activity">
    <reaction evidence="14 15">
        <text>ATP + H2O = ADP + phosphate + H(+)</text>
        <dbReference type="Rhea" id="RHEA:13065"/>
        <dbReference type="ChEBI" id="CHEBI:15377"/>
        <dbReference type="ChEBI" id="CHEBI:15378"/>
        <dbReference type="ChEBI" id="CHEBI:30616"/>
        <dbReference type="ChEBI" id="CHEBI:43474"/>
        <dbReference type="ChEBI" id="CHEBI:456216"/>
    </reaction>
</comment>
<reference evidence="21 22" key="1">
    <citation type="submission" date="2020-11" db="EMBL/GenBank/DDBJ databases">
        <title>Kefir isolates.</title>
        <authorList>
            <person name="Marcisauskas S."/>
            <person name="Kim Y."/>
            <person name="Blasche S."/>
        </authorList>
    </citation>
    <scope>NUCLEOTIDE SEQUENCE [LARGE SCALE GENOMIC DNA]</scope>
    <source>
        <strain evidence="21 22">OG2</strain>
    </source>
</reference>
<keyword evidence="16" id="KW-0175">Coiled coil</keyword>
<dbReference type="InterPro" id="IPR014001">
    <property type="entry name" value="Helicase_ATP-bd"/>
</dbReference>
<protein>
    <recommendedName>
        <fullName evidence="3 15">Chromatin-remodeling ATPase INO80</fullName>
        <ecNumber evidence="15">3.6.4.-</ecNumber>
    </recommendedName>
</protein>
<feature type="compositionally biased region" description="Acidic residues" evidence="17">
    <location>
        <begin position="239"/>
        <end position="250"/>
    </location>
</feature>
<dbReference type="InterPro" id="IPR027417">
    <property type="entry name" value="P-loop_NTPase"/>
</dbReference>
<comment type="domain">
    <text evidence="15">The DBINO region is involved in binding to DNA.</text>
</comment>
<evidence type="ECO:0000313" key="22">
    <source>
        <dbReference type="Proteomes" id="UP000750334"/>
    </source>
</evidence>
<keyword evidence="4" id="KW-0547">Nucleotide-binding</keyword>
<keyword evidence="6 15" id="KW-0378">Hydrolase</keyword>
<feature type="region of interest" description="Disordered" evidence="17">
    <location>
        <begin position="197"/>
        <end position="324"/>
    </location>
</feature>
<feature type="compositionally biased region" description="Polar residues" evidence="17">
    <location>
        <begin position="202"/>
        <end position="214"/>
    </location>
</feature>
<dbReference type="Gene3D" id="3.40.50.300">
    <property type="entry name" value="P-loop containing nucleotide triphosphate hydrolases"/>
    <property type="match status" value="2"/>
</dbReference>
<dbReference type="GO" id="GO:0004386">
    <property type="term" value="F:helicase activity"/>
    <property type="evidence" value="ECO:0007669"/>
    <property type="project" value="UniProtKB-KW"/>
</dbReference>
<gene>
    <name evidence="21" type="primary">INO80</name>
    <name evidence="21" type="ORF">C6P45_000486</name>
</gene>
<keyword evidence="5 15" id="KW-0227">DNA damage</keyword>
<keyword evidence="11" id="KW-0804">Transcription</keyword>
<comment type="caution">
    <text evidence="21">The sequence shown here is derived from an EMBL/GenBank/DDBJ whole genome shotgun (WGS) entry which is preliminary data.</text>
</comment>
<comment type="subunit">
    <text evidence="15">Component of the INO80 chromatin-remodeling complex.</text>
</comment>
<dbReference type="Pfam" id="PF00176">
    <property type="entry name" value="SNF2-rel_dom"/>
    <property type="match status" value="1"/>
</dbReference>
<evidence type="ECO:0000256" key="13">
    <source>
        <dbReference type="ARBA" id="ARBA00023242"/>
    </source>
</evidence>
<dbReference type="InterPro" id="IPR049730">
    <property type="entry name" value="SNF2/RAD54-like_C"/>
</dbReference>
<comment type="similarity">
    <text evidence="2 15">Belongs to the SNF2/RAD54 helicase family.</text>
</comment>
<keyword evidence="10" id="KW-0010">Activator</keyword>
<proteinExistence type="inferred from homology"/>
<keyword evidence="12 15" id="KW-0234">DNA repair</keyword>
<keyword evidence="21" id="KW-0347">Helicase</keyword>
<dbReference type="GO" id="GO:0006366">
    <property type="term" value="P:transcription by RNA polymerase II"/>
    <property type="evidence" value="ECO:0007669"/>
    <property type="project" value="UniProtKB-ARBA"/>
</dbReference>
<dbReference type="PROSITE" id="PS51413">
    <property type="entry name" value="DBINO"/>
    <property type="match status" value="1"/>
</dbReference>
<evidence type="ECO:0000256" key="8">
    <source>
        <dbReference type="ARBA" id="ARBA00023015"/>
    </source>
</evidence>
<dbReference type="InterPro" id="IPR000330">
    <property type="entry name" value="SNF2_N"/>
</dbReference>
<feature type="coiled-coil region" evidence="16">
    <location>
        <begin position="568"/>
        <end position="595"/>
    </location>
</feature>
<dbReference type="GO" id="GO:0042393">
    <property type="term" value="F:histone binding"/>
    <property type="evidence" value="ECO:0007669"/>
    <property type="project" value="TreeGrafter"/>
</dbReference>
<feature type="compositionally biased region" description="Basic and acidic residues" evidence="17">
    <location>
        <begin position="299"/>
        <end position="312"/>
    </location>
</feature>